<organism evidence="2 3">
    <name type="scientific">Morchella conica CCBAS932</name>
    <dbReference type="NCBI Taxonomy" id="1392247"/>
    <lineage>
        <taxon>Eukaryota</taxon>
        <taxon>Fungi</taxon>
        <taxon>Dikarya</taxon>
        <taxon>Ascomycota</taxon>
        <taxon>Pezizomycotina</taxon>
        <taxon>Pezizomycetes</taxon>
        <taxon>Pezizales</taxon>
        <taxon>Morchellaceae</taxon>
        <taxon>Morchella</taxon>
    </lineage>
</organism>
<keyword evidence="1" id="KW-0472">Membrane</keyword>
<evidence type="ECO:0000313" key="3">
    <source>
        <dbReference type="Proteomes" id="UP000277580"/>
    </source>
</evidence>
<evidence type="ECO:0000313" key="2">
    <source>
        <dbReference type="EMBL" id="RPB13571.1"/>
    </source>
</evidence>
<dbReference type="EMBL" id="ML119122">
    <property type="protein sequence ID" value="RPB13571.1"/>
    <property type="molecule type" value="Genomic_DNA"/>
</dbReference>
<keyword evidence="3" id="KW-1185">Reference proteome</keyword>
<proteinExistence type="predicted"/>
<feature type="transmembrane region" description="Helical" evidence="1">
    <location>
        <begin position="85"/>
        <end position="107"/>
    </location>
</feature>
<name>A0A3N4KZ00_9PEZI</name>
<keyword evidence="1" id="KW-1133">Transmembrane helix</keyword>
<feature type="transmembrane region" description="Helical" evidence="1">
    <location>
        <begin position="46"/>
        <end position="64"/>
    </location>
</feature>
<evidence type="ECO:0000256" key="1">
    <source>
        <dbReference type="SAM" id="Phobius"/>
    </source>
</evidence>
<accession>A0A3N4KZ00</accession>
<keyword evidence="1" id="KW-0812">Transmembrane</keyword>
<dbReference type="Proteomes" id="UP000277580">
    <property type="component" value="Unassembled WGS sequence"/>
</dbReference>
<dbReference type="AlphaFoldDB" id="A0A3N4KZ00"/>
<gene>
    <name evidence="2" type="ORF">P167DRAFT_104294</name>
</gene>
<dbReference type="InParanoid" id="A0A3N4KZ00"/>
<protein>
    <submittedName>
        <fullName evidence="2">Uncharacterized protein</fullName>
    </submittedName>
</protein>
<sequence>MPSIVKTAAEFVVRMRSGCRNAQAAQRPEVWHMCGNSHHRLGHSAVGLYGSLGFLSALCVLPTHTRHGHEREGREGGGGREEREFFWSPIILSLPFPFFPFPLRILFEPPLWPILFSSSFPF</sequence>
<reference evidence="2 3" key="1">
    <citation type="journal article" date="2018" name="Nat. Ecol. Evol.">
        <title>Pezizomycetes genomes reveal the molecular basis of ectomycorrhizal truffle lifestyle.</title>
        <authorList>
            <person name="Murat C."/>
            <person name="Payen T."/>
            <person name="Noel B."/>
            <person name="Kuo A."/>
            <person name="Morin E."/>
            <person name="Chen J."/>
            <person name="Kohler A."/>
            <person name="Krizsan K."/>
            <person name="Balestrini R."/>
            <person name="Da Silva C."/>
            <person name="Montanini B."/>
            <person name="Hainaut M."/>
            <person name="Levati E."/>
            <person name="Barry K.W."/>
            <person name="Belfiori B."/>
            <person name="Cichocki N."/>
            <person name="Clum A."/>
            <person name="Dockter R.B."/>
            <person name="Fauchery L."/>
            <person name="Guy J."/>
            <person name="Iotti M."/>
            <person name="Le Tacon F."/>
            <person name="Lindquist E.A."/>
            <person name="Lipzen A."/>
            <person name="Malagnac F."/>
            <person name="Mello A."/>
            <person name="Molinier V."/>
            <person name="Miyauchi S."/>
            <person name="Poulain J."/>
            <person name="Riccioni C."/>
            <person name="Rubini A."/>
            <person name="Sitrit Y."/>
            <person name="Splivallo R."/>
            <person name="Traeger S."/>
            <person name="Wang M."/>
            <person name="Zifcakova L."/>
            <person name="Wipf D."/>
            <person name="Zambonelli A."/>
            <person name="Paolocci F."/>
            <person name="Nowrousian M."/>
            <person name="Ottonello S."/>
            <person name="Baldrian P."/>
            <person name="Spatafora J.W."/>
            <person name="Henrissat B."/>
            <person name="Nagy L.G."/>
            <person name="Aury J.M."/>
            <person name="Wincker P."/>
            <person name="Grigoriev I.V."/>
            <person name="Bonfante P."/>
            <person name="Martin F.M."/>
        </authorList>
    </citation>
    <scope>NUCLEOTIDE SEQUENCE [LARGE SCALE GENOMIC DNA]</scope>
    <source>
        <strain evidence="2 3">CCBAS932</strain>
    </source>
</reference>